<evidence type="ECO:0000313" key="3">
    <source>
        <dbReference type="Proteomes" id="UP000299102"/>
    </source>
</evidence>
<name>A0A4C1W8A5_EUMVA</name>
<evidence type="ECO:0000313" key="2">
    <source>
        <dbReference type="EMBL" id="GBP46375.1"/>
    </source>
</evidence>
<protein>
    <submittedName>
        <fullName evidence="2">Uncharacterized protein</fullName>
    </submittedName>
</protein>
<dbReference type="EMBL" id="BGZK01000482">
    <property type="protein sequence ID" value="GBP46375.1"/>
    <property type="molecule type" value="Genomic_DNA"/>
</dbReference>
<proteinExistence type="predicted"/>
<evidence type="ECO:0000256" key="1">
    <source>
        <dbReference type="SAM" id="MobiDB-lite"/>
    </source>
</evidence>
<dbReference type="Proteomes" id="UP000299102">
    <property type="component" value="Unassembled WGS sequence"/>
</dbReference>
<organism evidence="2 3">
    <name type="scientific">Eumeta variegata</name>
    <name type="common">Bagworm moth</name>
    <name type="synonym">Eumeta japonica</name>
    <dbReference type="NCBI Taxonomy" id="151549"/>
    <lineage>
        <taxon>Eukaryota</taxon>
        <taxon>Metazoa</taxon>
        <taxon>Ecdysozoa</taxon>
        <taxon>Arthropoda</taxon>
        <taxon>Hexapoda</taxon>
        <taxon>Insecta</taxon>
        <taxon>Pterygota</taxon>
        <taxon>Neoptera</taxon>
        <taxon>Endopterygota</taxon>
        <taxon>Lepidoptera</taxon>
        <taxon>Glossata</taxon>
        <taxon>Ditrysia</taxon>
        <taxon>Tineoidea</taxon>
        <taxon>Psychidae</taxon>
        <taxon>Oiketicinae</taxon>
        <taxon>Eumeta</taxon>
    </lineage>
</organism>
<dbReference type="AlphaFoldDB" id="A0A4C1W8A5"/>
<reference evidence="2 3" key="1">
    <citation type="journal article" date="2019" name="Commun. Biol.">
        <title>The bagworm genome reveals a unique fibroin gene that provides high tensile strength.</title>
        <authorList>
            <person name="Kono N."/>
            <person name="Nakamura H."/>
            <person name="Ohtoshi R."/>
            <person name="Tomita M."/>
            <person name="Numata K."/>
            <person name="Arakawa K."/>
        </authorList>
    </citation>
    <scope>NUCLEOTIDE SEQUENCE [LARGE SCALE GENOMIC DNA]</scope>
</reference>
<sequence>MRDLPNHGATVAPCSSLSRYKLRKMILYELQSLAREVVRSNFPLTHGTPPPSPRKAVSRDLPRAPYRTRSTLSLDAEVAIMKASTNHFALFSASCAKCANLLDIMNDGRSTPTAAQAAEADVDEIL</sequence>
<accession>A0A4C1W8A5</accession>
<comment type="caution">
    <text evidence="2">The sequence shown here is derived from an EMBL/GenBank/DDBJ whole genome shotgun (WGS) entry which is preliminary data.</text>
</comment>
<feature type="region of interest" description="Disordered" evidence="1">
    <location>
        <begin position="41"/>
        <end position="63"/>
    </location>
</feature>
<gene>
    <name evidence="2" type="ORF">EVAR_36354_1</name>
</gene>
<keyword evidence="3" id="KW-1185">Reference proteome</keyword>